<evidence type="ECO:0000256" key="2">
    <source>
        <dbReference type="ARBA" id="ARBA00022801"/>
    </source>
</evidence>
<name>A0A6I5MYD9_9BIFI</name>
<dbReference type="InterPro" id="IPR023696">
    <property type="entry name" value="Ureohydrolase_dom_sf"/>
</dbReference>
<sequence length="283" mass="31814">MKTIRLLYPDYLSGGLDTYYFGANLLVHILPDNDRQPLVKVNLTPPDGKNRTVTDGMYARNEVLDGVHKAQEAIAGERPDRIITIGGNCVVSLAPFDYLHGLYDNLGIIWIDAHPDVSNPHDNYPYAHAMVLASLMGDGDTELAAQMRHPRFDADDILYVGLQQLHDYQKKFLDDSGVDYRIQTERFLTDDAIREFTGRFDHILVHLDIDVLDANLFHSTYFANKNLVGDGSGSGAMTMEQLAHTLKLITDNSDVVGFTIAEYLPFDEQNLHNMLESLPLFTE</sequence>
<comment type="similarity">
    <text evidence="4">Belongs to the arginase family.</text>
</comment>
<dbReference type="AlphaFoldDB" id="A0A6I5MYD9"/>
<keyword evidence="2" id="KW-0378">Hydrolase</keyword>
<organism evidence="5 6">
    <name type="scientific">Bifidobacterium choloepi</name>
    <dbReference type="NCBI Taxonomy" id="2614131"/>
    <lineage>
        <taxon>Bacteria</taxon>
        <taxon>Bacillati</taxon>
        <taxon>Actinomycetota</taxon>
        <taxon>Actinomycetes</taxon>
        <taxon>Bifidobacteriales</taxon>
        <taxon>Bifidobacteriaceae</taxon>
        <taxon>Bifidobacterium</taxon>
    </lineage>
</organism>
<accession>A0A6I5MYD9</accession>
<dbReference type="PROSITE" id="PS51409">
    <property type="entry name" value="ARGINASE_2"/>
    <property type="match status" value="1"/>
</dbReference>
<dbReference type="Gene3D" id="3.40.800.10">
    <property type="entry name" value="Ureohydrolase domain"/>
    <property type="match status" value="1"/>
</dbReference>
<dbReference type="PANTHER" id="PTHR43782">
    <property type="entry name" value="ARGINASE"/>
    <property type="match status" value="1"/>
</dbReference>
<dbReference type="InterPro" id="IPR006035">
    <property type="entry name" value="Ureohydrolase"/>
</dbReference>
<keyword evidence="3" id="KW-0464">Manganese</keyword>
<dbReference type="RefSeq" id="WP_163226802.1">
    <property type="nucleotide sequence ID" value="NZ_VYSG01000001.1"/>
</dbReference>
<comment type="caution">
    <text evidence="5">The sequence shown here is derived from an EMBL/GenBank/DDBJ whole genome shotgun (WGS) entry which is preliminary data.</text>
</comment>
<dbReference type="GO" id="GO:0030145">
    <property type="term" value="F:manganese ion binding"/>
    <property type="evidence" value="ECO:0007669"/>
    <property type="project" value="TreeGrafter"/>
</dbReference>
<reference evidence="5 6" key="1">
    <citation type="submission" date="2019-09" db="EMBL/GenBank/DDBJ databases">
        <title>Phylogenetic characterization of a novel taxon of the genus Bifidobacterium: Bifidobacterium choloepi sp. nov.</title>
        <authorList>
            <person name="Modesto M."/>
            <person name="Satti M."/>
        </authorList>
    </citation>
    <scope>NUCLEOTIDE SEQUENCE [LARGE SCALE GENOMIC DNA]</scope>
    <source>
        <strain evidence="5 6">BRDM6</strain>
    </source>
</reference>
<keyword evidence="6" id="KW-1185">Reference proteome</keyword>
<dbReference type="EMBL" id="VYSG01000001">
    <property type="protein sequence ID" value="NEG69206.1"/>
    <property type="molecule type" value="Genomic_DNA"/>
</dbReference>
<evidence type="ECO:0000256" key="1">
    <source>
        <dbReference type="ARBA" id="ARBA00022723"/>
    </source>
</evidence>
<keyword evidence="1" id="KW-0479">Metal-binding</keyword>
<gene>
    <name evidence="5" type="ORF">F6S87_00900</name>
</gene>
<proteinExistence type="inferred from homology"/>
<dbReference type="PANTHER" id="PTHR43782:SF3">
    <property type="entry name" value="ARGINASE"/>
    <property type="match status" value="1"/>
</dbReference>
<evidence type="ECO:0000256" key="4">
    <source>
        <dbReference type="PROSITE-ProRule" id="PRU00742"/>
    </source>
</evidence>
<dbReference type="SUPFAM" id="SSF52768">
    <property type="entry name" value="Arginase/deacetylase"/>
    <property type="match status" value="1"/>
</dbReference>
<evidence type="ECO:0000256" key="3">
    <source>
        <dbReference type="ARBA" id="ARBA00023211"/>
    </source>
</evidence>
<dbReference type="GO" id="GO:0004053">
    <property type="term" value="F:arginase activity"/>
    <property type="evidence" value="ECO:0007669"/>
    <property type="project" value="TreeGrafter"/>
</dbReference>
<evidence type="ECO:0000313" key="5">
    <source>
        <dbReference type="EMBL" id="NEG69206.1"/>
    </source>
</evidence>
<evidence type="ECO:0000313" key="6">
    <source>
        <dbReference type="Proteomes" id="UP000469292"/>
    </source>
</evidence>
<dbReference type="CDD" id="cd09999">
    <property type="entry name" value="Arginase-like_1"/>
    <property type="match status" value="1"/>
</dbReference>
<dbReference type="GO" id="GO:0005829">
    <property type="term" value="C:cytosol"/>
    <property type="evidence" value="ECO:0007669"/>
    <property type="project" value="TreeGrafter"/>
</dbReference>
<protein>
    <submittedName>
        <fullName evidence="5">Arginase family protein</fullName>
    </submittedName>
</protein>
<dbReference type="Proteomes" id="UP000469292">
    <property type="component" value="Unassembled WGS sequence"/>
</dbReference>
<dbReference type="Pfam" id="PF00491">
    <property type="entry name" value="Arginase"/>
    <property type="match status" value="1"/>
</dbReference>